<keyword evidence="4 7" id="KW-0812">Transmembrane</keyword>
<organism evidence="9 10">
    <name type="scientific">Streptococcus salivarius</name>
    <dbReference type="NCBI Taxonomy" id="1304"/>
    <lineage>
        <taxon>Bacteria</taxon>
        <taxon>Bacillati</taxon>
        <taxon>Bacillota</taxon>
        <taxon>Bacilli</taxon>
        <taxon>Lactobacillales</taxon>
        <taxon>Streptococcaceae</taxon>
        <taxon>Streptococcus</taxon>
    </lineage>
</organism>
<comment type="caution">
    <text evidence="9">The sequence shown here is derived from an EMBL/GenBank/DDBJ whole genome shotgun (WGS) entry which is preliminary data.</text>
</comment>
<feature type="transmembrane region" description="Helical" evidence="7">
    <location>
        <begin position="96"/>
        <end position="118"/>
    </location>
</feature>
<comment type="subcellular location">
    <subcellularLocation>
        <location evidence="1">Cell membrane</location>
        <topology evidence="1">Multi-pass membrane protein</topology>
    </subcellularLocation>
</comment>
<evidence type="ECO:0000256" key="4">
    <source>
        <dbReference type="ARBA" id="ARBA00022692"/>
    </source>
</evidence>
<dbReference type="InterPro" id="IPR050638">
    <property type="entry name" value="AA-Vitamin_Transporters"/>
</dbReference>
<evidence type="ECO:0000256" key="1">
    <source>
        <dbReference type="ARBA" id="ARBA00004651"/>
    </source>
</evidence>
<evidence type="ECO:0000256" key="2">
    <source>
        <dbReference type="ARBA" id="ARBA00007362"/>
    </source>
</evidence>
<dbReference type="Proteomes" id="UP000027855">
    <property type="component" value="Unassembled WGS sequence"/>
</dbReference>
<dbReference type="InterPro" id="IPR000620">
    <property type="entry name" value="EamA_dom"/>
</dbReference>
<dbReference type="PANTHER" id="PTHR32322">
    <property type="entry name" value="INNER MEMBRANE TRANSPORTER"/>
    <property type="match status" value="1"/>
</dbReference>
<accession>A0A074IUA9</accession>
<proteinExistence type="inferred from homology"/>
<evidence type="ECO:0000259" key="8">
    <source>
        <dbReference type="Pfam" id="PF00892"/>
    </source>
</evidence>
<feature type="transmembrane region" description="Helical" evidence="7">
    <location>
        <begin position="35"/>
        <end position="56"/>
    </location>
</feature>
<protein>
    <submittedName>
        <fullName evidence="9">Multidrug DMT transporter</fullName>
    </submittedName>
</protein>
<dbReference type="RefSeq" id="WP_037602455.1">
    <property type="nucleotide sequence ID" value="NZ_JADMQU010000003.1"/>
</dbReference>
<feature type="transmembrane region" description="Helical" evidence="7">
    <location>
        <begin position="219"/>
        <end position="237"/>
    </location>
</feature>
<keyword evidence="3" id="KW-1003">Cell membrane</keyword>
<dbReference type="SUPFAM" id="SSF103481">
    <property type="entry name" value="Multidrug resistance efflux transporter EmrE"/>
    <property type="match status" value="2"/>
</dbReference>
<dbReference type="Pfam" id="PF00892">
    <property type="entry name" value="EamA"/>
    <property type="match status" value="2"/>
</dbReference>
<keyword evidence="5 7" id="KW-1133">Transmembrane helix</keyword>
<dbReference type="PANTHER" id="PTHR32322:SF18">
    <property type="entry name" value="S-ADENOSYLMETHIONINE_S-ADENOSYLHOMOCYSTEINE TRANSPORTER"/>
    <property type="match status" value="1"/>
</dbReference>
<dbReference type="GO" id="GO:0005886">
    <property type="term" value="C:plasma membrane"/>
    <property type="evidence" value="ECO:0007669"/>
    <property type="project" value="UniProtKB-SubCell"/>
</dbReference>
<reference evidence="9 10" key="1">
    <citation type="submission" date="2014-04" db="EMBL/GenBank/DDBJ databases">
        <title>Variable characteristics of bacteriocin-producing Streptococcus salivarius strains isolated from Malaysian subjects.</title>
        <authorList>
            <person name="Philip K."/>
            <person name="Barbour A."/>
        </authorList>
    </citation>
    <scope>NUCLEOTIDE SEQUENCE [LARGE SCALE GENOMIC DNA]</scope>
    <source>
        <strain evidence="9 10">NU10</strain>
    </source>
</reference>
<sequence length="305" mass="32963">MSKTLKGSLMVITAGIAWGFSGVSGQYLMAHGVNVNLLTSLRLLLSGILLTASVFFRQRDKLVQAIKDRKTLVSIALFALFGLVLNQYAYLSAIQYTNAGTATVLQYVTPVIILAFVCAKYRRFPTAAELVAIIMAIVGTFTIATHGQIRELAITPLGLFWGLFSAVTYAIYILLPAKAIEKWGSLIVIGLGLLIGGLIFPIVIQAWKYELPLTSGNLLALFGLVFIGTVFAYTVFLKGTTMVGAVKGSLLASVEPIASVILTVLIMGDRFFAIDVVGMFLIVLAVIIISLKNLVALKKQEKIQR</sequence>
<comment type="similarity">
    <text evidence="2">Belongs to the EamA transporter family.</text>
</comment>
<feature type="domain" description="EamA" evidence="8">
    <location>
        <begin position="6"/>
        <end position="144"/>
    </location>
</feature>
<dbReference type="EMBL" id="JJMT01000019">
    <property type="protein sequence ID" value="KEO44471.1"/>
    <property type="molecule type" value="Genomic_DNA"/>
</dbReference>
<gene>
    <name evidence="9" type="ORF">DL07_04100</name>
</gene>
<dbReference type="AlphaFoldDB" id="A0A074IUA9"/>
<feature type="transmembrane region" description="Helical" evidence="7">
    <location>
        <begin position="153"/>
        <end position="174"/>
    </location>
</feature>
<feature type="transmembrane region" description="Helical" evidence="7">
    <location>
        <begin position="130"/>
        <end position="147"/>
    </location>
</feature>
<evidence type="ECO:0000256" key="7">
    <source>
        <dbReference type="SAM" id="Phobius"/>
    </source>
</evidence>
<feature type="domain" description="EamA" evidence="8">
    <location>
        <begin position="157"/>
        <end position="290"/>
    </location>
</feature>
<evidence type="ECO:0000313" key="10">
    <source>
        <dbReference type="Proteomes" id="UP000027855"/>
    </source>
</evidence>
<evidence type="ECO:0000256" key="6">
    <source>
        <dbReference type="ARBA" id="ARBA00023136"/>
    </source>
</evidence>
<evidence type="ECO:0000256" key="5">
    <source>
        <dbReference type="ARBA" id="ARBA00022989"/>
    </source>
</evidence>
<keyword evidence="6 7" id="KW-0472">Membrane</keyword>
<feature type="transmembrane region" description="Helical" evidence="7">
    <location>
        <begin position="72"/>
        <end position="90"/>
    </location>
</feature>
<evidence type="ECO:0000313" key="9">
    <source>
        <dbReference type="EMBL" id="KEO44471.1"/>
    </source>
</evidence>
<feature type="transmembrane region" description="Helical" evidence="7">
    <location>
        <begin position="272"/>
        <end position="295"/>
    </location>
</feature>
<name>A0A074IUA9_STRSL</name>
<dbReference type="InterPro" id="IPR037185">
    <property type="entry name" value="EmrE-like"/>
</dbReference>
<feature type="transmembrane region" description="Helical" evidence="7">
    <location>
        <begin position="249"/>
        <end position="266"/>
    </location>
</feature>
<feature type="transmembrane region" description="Helical" evidence="7">
    <location>
        <begin position="186"/>
        <end position="207"/>
    </location>
</feature>
<evidence type="ECO:0000256" key="3">
    <source>
        <dbReference type="ARBA" id="ARBA00022475"/>
    </source>
</evidence>